<dbReference type="STRING" id="65489.A0A0D3FAG6"/>
<dbReference type="EnsemblPlants" id="OBART02G32440.1">
    <property type="protein sequence ID" value="OBART02G32440.1"/>
    <property type="gene ID" value="OBART02G32440"/>
</dbReference>
<dbReference type="PANTHER" id="PTHR12300:SF53">
    <property type="entry name" value="HVA22-LIKE PROTEIN"/>
    <property type="match status" value="1"/>
</dbReference>
<reference evidence="2" key="2">
    <citation type="submission" date="2015-03" db="UniProtKB">
        <authorList>
            <consortium name="EnsemblPlants"/>
        </authorList>
    </citation>
    <scope>IDENTIFICATION</scope>
</reference>
<reference evidence="2" key="1">
    <citation type="journal article" date="2009" name="Rice">
        <title>De Novo Next Generation Sequencing of Plant Genomes.</title>
        <authorList>
            <person name="Rounsley S."/>
            <person name="Marri P.R."/>
            <person name="Yu Y."/>
            <person name="He R."/>
            <person name="Sisneros N."/>
            <person name="Goicoechea J.L."/>
            <person name="Lee S.J."/>
            <person name="Angelova A."/>
            <person name="Kudrna D."/>
            <person name="Luo M."/>
            <person name="Affourtit J."/>
            <person name="Desany B."/>
            <person name="Knight J."/>
            <person name="Niazi F."/>
            <person name="Egholm M."/>
            <person name="Wing R.A."/>
        </authorList>
    </citation>
    <scope>NUCLEOTIDE SEQUENCE [LARGE SCALE GENOMIC DNA]</scope>
    <source>
        <strain evidence="2">cv. IRGC 105608</strain>
    </source>
</reference>
<evidence type="ECO:0000313" key="3">
    <source>
        <dbReference type="Proteomes" id="UP000026960"/>
    </source>
</evidence>
<dbReference type="PANTHER" id="PTHR12300">
    <property type="entry name" value="HVA22-LIKE PROTEINS"/>
    <property type="match status" value="1"/>
</dbReference>
<dbReference type="AlphaFoldDB" id="A0A0D3FAG6"/>
<dbReference type="Gramene" id="OBART02G32440.1">
    <property type="protein sequence ID" value="OBART02G32440.1"/>
    <property type="gene ID" value="OBART02G32440"/>
</dbReference>
<evidence type="ECO:0000313" key="2">
    <source>
        <dbReference type="EnsemblPlants" id="OBART02G32440.1"/>
    </source>
</evidence>
<dbReference type="PaxDb" id="65489-OBART02G32440.1"/>
<keyword evidence="3" id="KW-1185">Reference proteome</keyword>
<evidence type="ECO:0000256" key="1">
    <source>
        <dbReference type="RuleBase" id="RU362006"/>
    </source>
</evidence>
<dbReference type="eggNOG" id="KOG1725">
    <property type="taxonomic scope" value="Eukaryota"/>
</dbReference>
<dbReference type="InterPro" id="IPR004345">
    <property type="entry name" value="TB2_DP1_HVA22"/>
</dbReference>
<dbReference type="GO" id="GO:0016020">
    <property type="term" value="C:membrane"/>
    <property type="evidence" value="ECO:0007669"/>
    <property type="project" value="UniProtKB-SubCell"/>
</dbReference>
<dbReference type="Proteomes" id="UP000026960">
    <property type="component" value="Chromosome 2"/>
</dbReference>
<name>A0A0D3FAG6_9ORYZ</name>
<proteinExistence type="inferred from homology"/>
<dbReference type="Pfam" id="PF03134">
    <property type="entry name" value="TB2_DP1_HVA22"/>
    <property type="match status" value="1"/>
</dbReference>
<sequence>MGSGSGSFLKVVVKNLDVLAGPIVSLAYPLYASVRAIETKSAVDDQQWLTYWVLYSFITLFELTFSPVLEWLPLWSYAKLFFNCWLVLPYFNGAAHVYEHFVRPMVVNQQIVNIWYIPRKDESDRPDDVISAAQRYIEQNGSKAFESLVNKFKASNTRRSILEEVEAERRAKAELEAEARDENPFFNQNYRY</sequence>
<organism evidence="2">
    <name type="scientific">Oryza barthii</name>
    <dbReference type="NCBI Taxonomy" id="65489"/>
    <lineage>
        <taxon>Eukaryota</taxon>
        <taxon>Viridiplantae</taxon>
        <taxon>Streptophyta</taxon>
        <taxon>Embryophyta</taxon>
        <taxon>Tracheophyta</taxon>
        <taxon>Spermatophyta</taxon>
        <taxon>Magnoliopsida</taxon>
        <taxon>Liliopsida</taxon>
        <taxon>Poales</taxon>
        <taxon>Poaceae</taxon>
        <taxon>BOP clade</taxon>
        <taxon>Oryzoideae</taxon>
        <taxon>Oryzeae</taxon>
        <taxon>Oryzinae</taxon>
        <taxon>Oryza</taxon>
    </lineage>
</organism>
<comment type="similarity">
    <text evidence="1">Belongs to the DP1 family.</text>
</comment>
<comment type="subcellular location">
    <subcellularLocation>
        <location evidence="1">Membrane</location>
        <topology evidence="1">Multi-pass membrane protein</topology>
    </subcellularLocation>
</comment>
<protein>
    <recommendedName>
        <fullName evidence="1">HVA22-like protein</fullName>
    </recommendedName>
</protein>
<accession>A0A0D3FAG6</accession>
<dbReference type="HOGENOM" id="CLU_098452_0_1_1"/>